<sequence>MDKHLMSLPNLWRIYSSFRTPEEERQFSRAAFFKFSGYILSCIAMTVLASRYSNKTKWVTA</sequence>
<dbReference type="GeneID" id="28999352"/>
<protein>
    <submittedName>
        <fullName evidence="2">Uncharacterized protein</fullName>
    </submittedName>
</protein>
<dbReference type="AlphaFoldDB" id="A0A167MQV4"/>
<evidence type="ECO:0000313" key="2">
    <source>
        <dbReference type="EMBL" id="OAD73604.1"/>
    </source>
</evidence>
<organism evidence="2 3">
    <name type="scientific">Phycomyces blakesleeanus (strain ATCC 8743b / DSM 1359 / FGSC 10004 / NBRC 33097 / NRRL 1555)</name>
    <dbReference type="NCBI Taxonomy" id="763407"/>
    <lineage>
        <taxon>Eukaryota</taxon>
        <taxon>Fungi</taxon>
        <taxon>Fungi incertae sedis</taxon>
        <taxon>Mucoromycota</taxon>
        <taxon>Mucoromycotina</taxon>
        <taxon>Mucoromycetes</taxon>
        <taxon>Mucorales</taxon>
        <taxon>Phycomycetaceae</taxon>
        <taxon>Phycomyces</taxon>
    </lineage>
</organism>
<dbReference type="GO" id="GO:0005739">
    <property type="term" value="C:mitochondrion"/>
    <property type="evidence" value="ECO:0007669"/>
    <property type="project" value="GOC"/>
</dbReference>
<dbReference type="OrthoDB" id="2122015at2759"/>
<dbReference type="Proteomes" id="UP000077315">
    <property type="component" value="Unassembled WGS sequence"/>
</dbReference>
<name>A0A167MQV4_PHYB8</name>
<evidence type="ECO:0000313" key="3">
    <source>
        <dbReference type="Proteomes" id="UP000077315"/>
    </source>
</evidence>
<dbReference type="EMBL" id="KV440980">
    <property type="protein sequence ID" value="OAD73604.1"/>
    <property type="molecule type" value="Genomic_DNA"/>
</dbReference>
<reference evidence="3" key="1">
    <citation type="submission" date="2015-06" db="EMBL/GenBank/DDBJ databases">
        <title>Expansion of signal transduction pathways in fungi by whole-genome duplication.</title>
        <authorList>
            <consortium name="DOE Joint Genome Institute"/>
            <person name="Corrochano L.M."/>
            <person name="Kuo A."/>
            <person name="Marcet-Houben M."/>
            <person name="Polaino S."/>
            <person name="Salamov A."/>
            <person name="Villalobos J.M."/>
            <person name="Alvarez M.I."/>
            <person name="Avalos J."/>
            <person name="Benito E.P."/>
            <person name="Benoit I."/>
            <person name="Burger G."/>
            <person name="Camino L.P."/>
            <person name="Canovas D."/>
            <person name="Cerda-Olmedo E."/>
            <person name="Cheng J.-F."/>
            <person name="Dominguez A."/>
            <person name="Elias M."/>
            <person name="Eslava A.P."/>
            <person name="Glaser F."/>
            <person name="Grimwood J."/>
            <person name="Gutierrez G."/>
            <person name="Heitman J."/>
            <person name="Henrissat B."/>
            <person name="Iturriaga E.A."/>
            <person name="Lang B.F."/>
            <person name="Lavin J.L."/>
            <person name="Lee S."/>
            <person name="Li W."/>
            <person name="Lindquist E."/>
            <person name="Lopez-Garcia S."/>
            <person name="Luque E.M."/>
            <person name="Marcos A.T."/>
            <person name="Martin J."/>
            <person name="McCluskey K."/>
            <person name="Medina H.R."/>
            <person name="Miralles-Duran A."/>
            <person name="Miyazaki A."/>
            <person name="Munoz-Torres E."/>
            <person name="Oguiza J.A."/>
            <person name="Ohm R."/>
            <person name="Olmedo M."/>
            <person name="Orejas M."/>
            <person name="Ortiz-Castellanos L."/>
            <person name="Pisabarro A.G."/>
            <person name="Rodriguez-Romero J."/>
            <person name="Ruiz-Herrera J."/>
            <person name="Ruiz-Vazquez R."/>
            <person name="Sanz C."/>
            <person name="Schackwitz W."/>
            <person name="Schmutz J."/>
            <person name="Shahriari M."/>
            <person name="Shelest E."/>
            <person name="Silva-Franco F."/>
            <person name="Soanes D."/>
            <person name="Syed K."/>
            <person name="Tagua V.G."/>
            <person name="Talbot N.J."/>
            <person name="Thon M."/>
            <person name="De vries R.P."/>
            <person name="Wiebenga A."/>
            <person name="Yadav J.S."/>
            <person name="Braun E.L."/>
            <person name="Baker S."/>
            <person name="Garre V."/>
            <person name="Horwitz B."/>
            <person name="Torres-Martinez S."/>
            <person name="Idnurm A."/>
            <person name="Herrera-Estrella A."/>
            <person name="Gabaldon T."/>
            <person name="Grigoriev I.V."/>
        </authorList>
    </citation>
    <scope>NUCLEOTIDE SEQUENCE [LARGE SCALE GENOMIC DNA]</scope>
    <source>
        <strain evidence="3">NRRL 1555(-)</strain>
    </source>
</reference>
<dbReference type="GO" id="GO:0007008">
    <property type="term" value="P:outer mitochondrial membrane organization"/>
    <property type="evidence" value="ECO:0007669"/>
    <property type="project" value="InterPro"/>
</dbReference>
<evidence type="ECO:0000256" key="1">
    <source>
        <dbReference type="SAM" id="Phobius"/>
    </source>
</evidence>
<dbReference type="InParanoid" id="A0A167MQV4"/>
<feature type="transmembrane region" description="Helical" evidence="1">
    <location>
        <begin position="31"/>
        <end position="49"/>
    </location>
</feature>
<proteinExistence type="predicted"/>
<keyword evidence="1" id="KW-0812">Transmembrane</keyword>
<dbReference type="RefSeq" id="XP_018291644.1">
    <property type="nucleotide sequence ID" value="XM_018438446.1"/>
</dbReference>
<keyword evidence="1" id="KW-0472">Membrane</keyword>
<dbReference type="VEuPathDB" id="FungiDB:PHYBLDRAFT_181286"/>
<accession>A0A167MQV4</accession>
<dbReference type="Pfam" id="PF17237">
    <property type="entry name" value="Emr1"/>
    <property type="match status" value="1"/>
</dbReference>
<keyword evidence="3" id="KW-1185">Reference proteome</keyword>
<keyword evidence="1" id="KW-1133">Transmembrane helix</keyword>
<dbReference type="InterPro" id="IPR035195">
    <property type="entry name" value="Emr1"/>
</dbReference>
<gene>
    <name evidence="2" type="ORF">PHYBLDRAFT_181286</name>
</gene>